<keyword evidence="5" id="KW-0325">Glycoprotein</keyword>
<protein>
    <recommendedName>
        <fullName evidence="6">Chitin-binding type-2 domain-containing protein</fullName>
    </recommendedName>
</protein>
<dbReference type="GO" id="GO:0005576">
    <property type="term" value="C:extracellular region"/>
    <property type="evidence" value="ECO:0007669"/>
    <property type="project" value="InterPro"/>
</dbReference>
<dbReference type="AlphaFoldDB" id="A0A1S4FTD8"/>
<dbReference type="OrthoDB" id="6020543at2759"/>
<keyword evidence="3" id="KW-0677">Repeat</keyword>
<accession>A0A1S4FTD8</accession>
<dbReference type="SMART" id="SM00494">
    <property type="entry name" value="ChtBD2"/>
    <property type="match status" value="4"/>
</dbReference>
<gene>
    <name evidence="7" type="primary">5574696</name>
</gene>
<keyword evidence="8" id="KW-1185">Reference proteome</keyword>
<reference evidence="7" key="2">
    <citation type="submission" date="2020-05" db="UniProtKB">
        <authorList>
            <consortium name="EnsemblMetazoa"/>
        </authorList>
    </citation>
    <scope>IDENTIFICATION</scope>
    <source>
        <strain evidence="7">LVP_AGWG</strain>
    </source>
</reference>
<dbReference type="InterPro" id="IPR036508">
    <property type="entry name" value="Chitin-bd_dom_sf"/>
</dbReference>
<dbReference type="SUPFAM" id="SSF57625">
    <property type="entry name" value="Invertebrate chitin-binding proteins"/>
    <property type="match status" value="4"/>
</dbReference>
<feature type="domain" description="Chitin-binding type-2" evidence="6">
    <location>
        <begin position="22"/>
        <end position="78"/>
    </location>
</feature>
<dbReference type="EnsemblMetazoa" id="AAEL011337-RA">
    <property type="protein sequence ID" value="AAEL011337-PA"/>
    <property type="gene ID" value="AAEL011337"/>
</dbReference>
<feature type="domain" description="Chitin-binding type-2" evidence="6">
    <location>
        <begin position="162"/>
        <end position="220"/>
    </location>
</feature>
<organism evidence="7 8">
    <name type="scientific">Aedes aegypti</name>
    <name type="common">Yellowfever mosquito</name>
    <name type="synonym">Culex aegypti</name>
    <dbReference type="NCBI Taxonomy" id="7159"/>
    <lineage>
        <taxon>Eukaryota</taxon>
        <taxon>Metazoa</taxon>
        <taxon>Ecdysozoa</taxon>
        <taxon>Arthropoda</taxon>
        <taxon>Hexapoda</taxon>
        <taxon>Insecta</taxon>
        <taxon>Pterygota</taxon>
        <taxon>Neoptera</taxon>
        <taxon>Endopterygota</taxon>
        <taxon>Diptera</taxon>
        <taxon>Nematocera</taxon>
        <taxon>Culicoidea</taxon>
        <taxon>Culicidae</taxon>
        <taxon>Culicinae</taxon>
        <taxon>Aedini</taxon>
        <taxon>Aedes</taxon>
        <taxon>Stegomyia</taxon>
    </lineage>
</organism>
<dbReference type="Proteomes" id="UP000008820">
    <property type="component" value="Chromosome 3"/>
</dbReference>
<keyword evidence="2" id="KW-0732">Signal</keyword>
<keyword evidence="4" id="KW-1015">Disulfide bond</keyword>
<evidence type="ECO:0000256" key="3">
    <source>
        <dbReference type="ARBA" id="ARBA00022737"/>
    </source>
</evidence>
<evidence type="ECO:0000259" key="6">
    <source>
        <dbReference type="PROSITE" id="PS50940"/>
    </source>
</evidence>
<feature type="domain" description="Chitin-binding type-2" evidence="6">
    <location>
        <begin position="237"/>
        <end position="293"/>
    </location>
</feature>
<dbReference type="InterPro" id="IPR051940">
    <property type="entry name" value="Chitin_bind-dev_reg"/>
</dbReference>
<proteinExistence type="predicted"/>
<evidence type="ECO:0000256" key="5">
    <source>
        <dbReference type="ARBA" id="ARBA00023180"/>
    </source>
</evidence>
<dbReference type="VEuPathDB" id="VectorBase:AAEL011337"/>
<reference evidence="7 8" key="1">
    <citation type="submission" date="2017-06" db="EMBL/GenBank/DDBJ databases">
        <title>Aedes aegypti genome working group (AGWG) sequencing and assembly.</title>
        <authorList>
            <consortium name="Aedes aegypti Genome Working Group (AGWG)"/>
            <person name="Matthews B.J."/>
        </authorList>
    </citation>
    <scope>NUCLEOTIDE SEQUENCE [LARGE SCALE GENOMIC DNA]</scope>
    <source>
        <strain evidence="7 8">LVP_AGWG</strain>
    </source>
</reference>
<evidence type="ECO:0000256" key="4">
    <source>
        <dbReference type="ARBA" id="ARBA00023157"/>
    </source>
</evidence>
<evidence type="ECO:0000256" key="1">
    <source>
        <dbReference type="ARBA" id="ARBA00022669"/>
    </source>
</evidence>
<dbReference type="Gene3D" id="2.170.140.10">
    <property type="entry name" value="Chitin binding domain"/>
    <property type="match status" value="3"/>
</dbReference>
<keyword evidence="1" id="KW-0147">Chitin-binding</keyword>
<evidence type="ECO:0000313" key="7">
    <source>
        <dbReference type="EnsemblMetazoa" id="AAEL011337-PA"/>
    </source>
</evidence>
<dbReference type="GO" id="GO:0008061">
    <property type="term" value="F:chitin binding"/>
    <property type="evidence" value="ECO:0007669"/>
    <property type="project" value="UniProtKB-KW"/>
</dbReference>
<dbReference type="PROSITE" id="PS50940">
    <property type="entry name" value="CHIT_BIND_II"/>
    <property type="match status" value="4"/>
</dbReference>
<dbReference type="Gene3D" id="3.20.20.80">
    <property type="entry name" value="Glycosidases"/>
    <property type="match status" value="1"/>
</dbReference>
<name>A0A1S4FTD8_AEDAE</name>
<dbReference type="InParanoid" id="A0A1S4FTD8"/>
<dbReference type="Pfam" id="PF01607">
    <property type="entry name" value="CBM_14"/>
    <property type="match status" value="4"/>
</dbReference>
<sequence>MRSLVFALLIAVLQVGSIARADNPCQGILSGILVSPGVCYEFIVCYLEEAEIVTCPEGTIFSKELVTCVPGNQQTCREGLPEEPEEGNPCRGVVLSRFPHPESCTKFYSCLLGRLREHTCRDGFVFSQRFFICLPGNPDSCNVQILPTTTTPAPGSIKPVPADYCLINSQPFGRLPHPQLCTKFVSCQLWIPTVQECPSWTVYSERLRICIPGNPNTCATLIDPEGPTTTTLAPITDEICEGKLVGLLPHPHYCYMYISCLLGVATERECPRLHVFSEQNSMCRLGNRETCTVLGQS</sequence>
<dbReference type="PANTHER" id="PTHR23301">
    <property type="entry name" value="CHITIN BINDING PERITROPHIN-A"/>
    <property type="match status" value="1"/>
</dbReference>
<dbReference type="InterPro" id="IPR002557">
    <property type="entry name" value="Chitin-bd_dom"/>
</dbReference>
<feature type="domain" description="Chitin-binding type-2" evidence="6">
    <location>
        <begin position="87"/>
        <end position="143"/>
    </location>
</feature>
<dbReference type="PANTHER" id="PTHR23301:SF106">
    <property type="entry name" value="CHITIN-BINDING TYPE-2 DOMAIN-CONTAINING PROTEIN-RELATED"/>
    <property type="match status" value="1"/>
</dbReference>
<evidence type="ECO:0000313" key="8">
    <source>
        <dbReference type="Proteomes" id="UP000008820"/>
    </source>
</evidence>
<evidence type="ECO:0000256" key="2">
    <source>
        <dbReference type="ARBA" id="ARBA00022729"/>
    </source>
</evidence>